<evidence type="ECO:0000259" key="8">
    <source>
        <dbReference type="PROSITE" id="PS50135"/>
    </source>
</evidence>
<dbReference type="PANTHER" id="PTHR11017">
    <property type="entry name" value="LEUCINE-RICH REPEAT-CONTAINING PROTEIN"/>
    <property type="match status" value="1"/>
</dbReference>
<dbReference type="CDD" id="cd02249">
    <property type="entry name" value="ZZ"/>
    <property type="match status" value="1"/>
</dbReference>
<dbReference type="InterPro" id="IPR042197">
    <property type="entry name" value="Apaf_helical"/>
</dbReference>
<proteinExistence type="predicted"/>
<dbReference type="PROSITE" id="PS50104">
    <property type="entry name" value="TIR"/>
    <property type="match status" value="1"/>
</dbReference>
<evidence type="ECO:0000256" key="4">
    <source>
        <dbReference type="ARBA" id="ARBA00022771"/>
    </source>
</evidence>
<evidence type="ECO:0000256" key="1">
    <source>
        <dbReference type="ARBA" id="ARBA00022614"/>
    </source>
</evidence>
<dbReference type="InterPro" id="IPR035897">
    <property type="entry name" value="Toll_tir_struct_dom_sf"/>
</dbReference>
<keyword evidence="1" id="KW-0433">Leucine-rich repeat</keyword>
<dbReference type="InterPro" id="IPR002182">
    <property type="entry name" value="NB-ARC"/>
</dbReference>
<dbReference type="PANTHER" id="PTHR11017:SF385">
    <property type="entry name" value="DISEASE RESISTANCE PROTEIN (TIR-NBS-LRR CLASS)-RELATED"/>
    <property type="match status" value="1"/>
</dbReference>
<keyword evidence="2" id="KW-0479">Metal-binding</keyword>
<dbReference type="Gene3D" id="1.10.8.430">
    <property type="entry name" value="Helical domain of apoptotic protease-activating factors"/>
    <property type="match status" value="1"/>
</dbReference>
<dbReference type="Pfam" id="PF23282">
    <property type="entry name" value="WHD_ROQ1"/>
    <property type="match status" value="1"/>
</dbReference>
<sequence length="1594" mass="178473">MDPQSCRSPRSGMFNVFLNHRGPDVKKDFVAHLHEALFNAGLHPFTDMESLVKGQHGQTSIYEALGGASVHVAVFSKGYADSTFCLDELCAMLESKKRVIPVFYDVSPDDLKCTNKQQNGAYANAFRKTHKKQPQAQVEKWKKALYDAAELFGFRLADYNGNAARLKNDVVIAVQKALPPSAHLQPVAKYAVGLDQSSRSVIETLNQMGDNVGVLSVVGMGGIGKTTLAWEVFNHFAKNDTSKFEKQSFLKNVRESPVLDLQKQLVRDLLQKDVESREDFNKWFNLFMGRKVLIVIDDIDKKPQFEQLIPEINKLARGSRVLITSRDRNLVANIMEKADCKYASHEVAALNKPDARELFNSHAFHSSNVADGFHDVAQRVADACAGLPLALEVIGSFLFGKRKEHDLDCWEQTIKILHEEKNILDRLQISYDGLSTRASQLMFLDIACFFIGKHETMAMQIFESCSYDYKGPAASFSSLIDKSLVKLDGDGRIVMHDLLRDMGREVVKKQSIMDNAPLSHLWDPEMAERVLANGEGTNTVRGLSVAGKGNGAACVAQNYTSMKKLHFLLLDACDVKGDFSTWSLELSWLQWRSSPLSALPLKLDLLKLAVLDLTDSKSLTRIWPSDSELEELQTLILENCCALEELPQNFGKLSRLKDLNMRGCSTLEALPDSMGQLRELEHLNLSSCGKLGSLPDSIVHLSKLKTIQLNECTQLQSLPRAFGELQSLVEFRAEGSSLSHLPHTFASLSNLEHLHLYKCLHIQDLPPSMKGFGRLQALVELDLGACSIEEKGLSSDFGNLSALRTLRLQYNKLATLPETFRDLGALVFLEMHHCPNLIDVQALPWNLEHMDIGDCPNLTDIPFLGKMSLLKYLRLCNCTRLTQLQGLESVPSLVEINVAGCTMLENVSGLNHNRALERCYLSGSKISMKYDNDWLKKQPATQVVSYYEDTIAFAHNGMAQKVTSKEWANELCMETIITNPEECIAVIFSFVAHDQGWSDYPHDHGRYDSWCSMEARIVRNNEDVYISSLFRLRHADRRDQMYLCTLRRLHPFVQALQEGDKIRVYARSSYPGWAITVEQGAVCVAHATKGELDHEKVHVVMNGGSETHPSDKSVNESLDDEVKVQLATLQLADNPKLRQHVLQLAPTFAAAFPAATTEIHLRGRQMVYTMPTTLRDLHNLVTLEIYHCLKLKDVQALPQSLQYLDICDCPKLMRIPSLDNLSLLRSLTLCKCTKLTQIQGLDSLTSVVEVNLTGCTMLQNAPGLTHNNTLKKCYLSGSKKQPAQQVVSYYDSTLGFVDNGMAVKVKSGTGHDLCMETTVTEHEECVAVIFSFVAHDQGWSDYAHEHGRYNSQSSMEARIIRNNEEIQTCELFRLRHADKKDQVYLCTLRKLHPFVNALRHGDKIRVYAQSSYQGWTITVKEGAVCVLYATPEDHDEICAVVNGGNEASSNLSSKEVKAKLTRLHLVDNASHQMNTVQQRIFSVDWVPVVNPQTGQPMIFQCKGCSCRPIITLRWHCDICPDFNLCSDCHKGTSLQRLHNHDHPMSVASEPDGSFIFSGSNANVGPALTSDPRFNSWYSQQQSVPQIADGKILPP</sequence>
<evidence type="ECO:0000256" key="3">
    <source>
        <dbReference type="ARBA" id="ARBA00022737"/>
    </source>
</evidence>
<evidence type="ECO:0000313" key="9">
    <source>
        <dbReference type="EMBL" id="CAK9877792.1"/>
    </source>
</evidence>
<dbReference type="SUPFAM" id="SSF57850">
    <property type="entry name" value="RING/U-box"/>
    <property type="match status" value="1"/>
</dbReference>
<dbReference type="Gene3D" id="3.80.10.10">
    <property type="entry name" value="Ribonuclease Inhibitor"/>
    <property type="match status" value="4"/>
</dbReference>
<dbReference type="InterPro" id="IPR000157">
    <property type="entry name" value="TIR_dom"/>
</dbReference>
<dbReference type="InterPro" id="IPR003591">
    <property type="entry name" value="Leu-rich_rpt_typical-subtyp"/>
</dbReference>
<keyword evidence="5" id="KW-0862">Zinc</keyword>
<dbReference type="InterPro" id="IPR032675">
    <property type="entry name" value="LRR_dom_sf"/>
</dbReference>
<feature type="domain" description="ZZ-type" evidence="8">
    <location>
        <begin position="1496"/>
        <end position="1552"/>
    </location>
</feature>
<dbReference type="PROSITE" id="PS50135">
    <property type="entry name" value="ZF_ZZ_2"/>
    <property type="match status" value="1"/>
</dbReference>
<reference evidence="9" key="1">
    <citation type="submission" date="2024-03" db="EMBL/GenBank/DDBJ databases">
        <authorList>
            <consortium name="ELIXIR-Norway"/>
            <consortium name="Elixir Norway"/>
        </authorList>
    </citation>
    <scope>NUCLEOTIDE SEQUENCE</scope>
</reference>
<dbReference type="InterPro" id="IPR006553">
    <property type="entry name" value="Leu-rich_rpt_Cys-con_subtyp"/>
</dbReference>
<dbReference type="Pfam" id="PF01582">
    <property type="entry name" value="TIR"/>
    <property type="match status" value="1"/>
</dbReference>
<accession>A0ABP1BP49</accession>
<dbReference type="InterPro" id="IPR043145">
    <property type="entry name" value="Znf_ZZ_sf"/>
</dbReference>
<gene>
    <name evidence="9" type="ORF">CSSPJE1EN2_LOCUS19617</name>
</gene>
<dbReference type="InterPro" id="IPR000433">
    <property type="entry name" value="Znf_ZZ"/>
</dbReference>
<dbReference type="SMART" id="SM00367">
    <property type="entry name" value="LRR_CC"/>
    <property type="match status" value="4"/>
</dbReference>
<dbReference type="Proteomes" id="UP001497522">
    <property type="component" value="Chromosome 6"/>
</dbReference>
<dbReference type="SUPFAM" id="SSF52058">
    <property type="entry name" value="L domain-like"/>
    <property type="match status" value="2"/>
</dbReference>
<dbReference type="PRINTS" id="PR00364">
    <property type="entry name" value="DISEASERSIST"/>
</dbReference>
<dbReference type="SMART" id="SM00369">
    <property type="entry name" value="LRR_TYP"/>
    <property type="match status" value="4"/>
</dbReference>
<keyword evidence="4 6" id="KW-0863">Zinc-finger</keyword>
<feature type="domain" description="TIR" evidence="7">
    <location>
        <begin position="12"/>
        <end position="178"/>
    </location>
</feature>
<dbReference type="InterPro" id="IPR058192">
    <property type="entry name" value="WHD_ROQ1-like"/>
</dbReference>
<dbReference type="SMART" id="SM00291">
    <property type="entry name" value="ZnF_ZZ"/>
    <property type="match status" value="1"/>
</dbReference>
<dbReference type="InterPro" id="IPR027417">
    <property type="entry name" value="P-loop_NTPase"/>
</dbReference>
<dbReference type="Gene3D" id="3.30.60.90">
    <property type="match status" value="1"/>
</dbReference>
<dbReference type="Pfam" id="PF00931">
    <property type="entry name" value="NB-ARC"/>
    <property type="match status" value="1"/>
</dbReference>
<evidence type="ECO:0000256" key="5">
    <source>
        <dbReference type="ARBA" id="ARBA00022833"/>
    </source>
</evidence>
<dbReference type="Gene3D" id="3.40.50.10140">
    <property type="entry name" value="Toll/interleukin-1 receptor homology (TIR) domain"/>
    <property type="match status" value="1"/>
</dbReference>
<keyword evidence="3" id="KW-0677">Repeat</keyword>
<dbReference type="InterPro" id="IPR055414">
    <property type="entry name" value="LRR_R13L4/SHOC2-like"/>
</dbReference>
<organism evidence="9 10">
    <name type="scientific">Sphagnum jensenii</name>
    <dbReference type="NCBI Taxonomy" id="128206"/>
    <lineage>
        <taxon>Eukaryota</taxon>
        <taxon>Viridiplantae</taxon>
        <taxon>Streptophyta</taxon>
        <taxon>Embryophyta</taxon>
        <taxon>Bryophyta</taxon>
        <taxon>Sphagnophytina</taxon>
        <taxon>Sphagnopsida</taxon>
        <taxon>Sphagnales</taxon>
        <taxon>Sphagnaceae</taxon>
        <taxon>Sphagnum</taxon>
    </lineage>
</organism>
<dbReference type="SUPFAM" id="SSF52540">
    <property type="entry name" value="P-loop containing nucleoside triphosphate hydrolases"/>
    <property type="match status" value="1"/>
</dbReference>
<dbReference type="Pfam" id="PF00569">
    <property type="entry name" value="ZZ"/>
    <property type="match status" value="1"/>
</dbReference>
<dbReference type="EMBL" id="OZ023707">
    <property type="protein sequence ID" value="CAK9877792.1"/>
    <property type="molecule type" value="Genomic_DNA"/>
</dbReference>
<dbReference type="InterPro" id="IPR044974">
    <property type="entry name" value="Disease_R_plants"/>
</dbReference>
<dbReference type="SUPFAM" id="SSF52200">
    <property type="entry name" value="Toll/Interleukin receptor TIR domain"/>
    <property type="match status" value="1"/>
</dbReference>
<evidence type="ECO:0000256" key="6">
    <source>
        <dbReference type="PROSITE-ProRule" id="PRU00228"/>
    </source>
</evidence>
<evidence type="ECO:0000256" key="2">
    <source>
        <dbReference type="ARBA" id="ARBA00022723"/>
    </source>
</evidence>
<dbReference type="PROSITE" id="PS01357">
    <property type="entry name" value="ZF_ZZ_1"/>
    <property type="match status" value="1"/>
</dbReference>
<keyword evidence="10" id="KW-1185">Reference proteome</keyword>
<evidence type="ECO:0000259" key="7">
    <source>
        <dbReference type="PROSITE" id="PS50104"/>
    </source>
</evidence>
<dbReference type="SMART" id="SM00255">
    <property type="entry name" value="TIR"/>
    <property type="match status" value="1"/>
</dbReference>
<dbReference type="Gene3D" id="3.40.50.300">
    <property type="entry name" value="P-loop containing nucleotide triphosphate hydrolases"/>
    <property type="match status" value="1"/>
</dbReference>
<evidence type="ECO:0000313" key="10">
    <source>
        <dbReference type="Proteomes" id="UP001497522"/>
    </source>
</evidence>
<dbReference type="Pfam" id="PF23598">
    <property type="entry name" value="LRR_14"/>
    <property type="match status" value="1"/>
</dbReference>
<name>A0ABP1BP49_9BRYO</name>
<protein>
    <submittedName>
        <fullName evidence="9">Uncharacterized protein</fullName>
    </submittedName>
</protein>